<dbReference type="NCBIfam" id="TIGR01760">
    <property type="entry name" value="tape_meas_TP901"/>
    <property type="match status" value="1"/>
</dbReference>
<organism evidence="2 3">
    <name type="scientific">Bacillus thuringiensis</name>
    <dbReference type="NCBI Taxonomy" id="1428"/>
    <lineage>
        <taxon>Bacteria</taxon>
        <taxon>Bacillati</taxon>
        <taxon>Bacillota</taxon>
        <taxon>Bacilli</taxon>
        <taxon>Bacillales</taxon>
        <taxon>Bacillaceae</taxon>
        <taxon>Bacillus</taxon>
        <taxon>Bacillus cereus group</taxon>
    </lineage>
</organism>
<reference evidence="2 3" key="1">
    <citation type="submission" date="2016-08" db="EMBL/GenBank/DDBJ databases">
        <authorList>
            <person name="Seilhamer J.J."/>
        </authorList>
    </citation>
    <scope>NUCLEOTIDE SEQUENCE [LARGE SCALE GENOMIC DNA]</scope>
    <source>
        <strain evidence="2 3">IEBC_T61001</strain>
    </source>
</reference>
<gene>
    <name evidence="2" type="ORF">BTT61001_02734</name>
</gene>
<protein>
    <recommendedName>
        <fullName evidence="1">Phage tail tape measure protein domain-containing protein</fullName>
    </recommendedName>
</protein>
<evidence type="ECO:0000259" key="1">
    <source>
        <dbReference type="Pfam" id="PF10145"/>
    </source>
</evidence>
<dbReference type="EMBL" id="FMBI01000029">
    <property type="protein sequence ID" value="SCC35804.1"/>
    <property type="molecule type" value="Genomic_DNA"/>
</dbReference>
<evidence type="ECO:0000313" key="2">
    <source>
        <dbReference type="EMBL" id="SCC35804.1"/>
    </source>
</evidence>
<evidence type="ECO:0000313" key="3">
    <source>
        <dbReference type="Proteomes" id="UP000195991"/>
    </source>
</evidence>
<feature type="domain" description="Phage tail tape measure protein" evidence="1">
    <location>
        <begin position="1"/>
        <end position="42"/>
    </location>
</feature>
<accession>A0A1C4DWQ5</accession>
<proteinExistence type="predicted"/>
<name>A0A1C4DWQ5_BACTU</name>
<sequence length="42" mass="4399">MQYSFKYAAPVAKMFGISLEELSAATGIMTDSGIKGEQAGKA</sequence>
<dbReference type="InterPro" id="IPR010090">
    <property type="entry name" value="Phage_tape_meas"/>
</dbReference>
<dbReference type="Proteomes" id="UP000195991">
    <property type="component" value="Unassembled WGS sequence"/>
</dbReference>
<dbReference type="AlphaFoldDB" id="A0A1C4DWQ5"/>
<dbReference type="Pfam" id="PF10145">
    <property type="entry name" value="PhageMin_Tail"/>
    <property type="match status" value="1"/>
</dbReference>